<feature type="compositionally biased region" description="Low complexity" evidence="7">
    <location>
        <begin position="538"/>
        <end position="555"/>
    </location>
</feature>
<keyword evidence="3" id="KW-0963">Cytoplasm</keyword>
<feature type="compositionally biased region" description="Polar residues" evidence="7">
    <location>
        <begin position="475"/>
        <end position="484"/>
    </location>
</feature>
<accession>A0A3N4LDA5</accession>
<evidence type="ECO:0000256" key="1">
    <source>
        <dbReference type="ARBA" id="ARBA00004496"/>
    </source>
</evidence>
<reference evidence="8 9" key="1">
    <citation type="journal article" date="2018" name="Nat. Ecol. Evol.">
        <title>Pezizomycetes genomes reveal the molecular basis of ectomycorrhizal truffle lifestyle.</title>
        <authorList>
            <person name="Murat C."/>
            <person name="Payen T."/>
            <person name="Noel B."/>
            <person name="Kuo A."/>
            <person name="Morin E."/>
            <person name="Chen J."/>
            <person name="Kohler A."/>
            <person name="Krizsan K."/>
            <person name="Balestrini R."/>
            <person name="Da Silva C."/>
            <person name="Montanini B."/>
            <person name="Hainaut M."/>
            <person name="Levati E."/>
            <person name="Barry K.W."/>
            <person name="Belfiori B."/>
            <person name="Cichocki N."/>
            <person name="Clum A."/>
            <person name="Dockter R.B."/>
            <person name="Fauchery L."/>
            <person name="Guy J."/>
            <person name="Iotti M."/>
            <person name="Le Tacon F."/>
            <person name="Lindquist E.A."/>
            <person name="Lipzen A."/>
            <person name="Malagnac F."/>
            <person name="Mello A."/>
            <person name="Molinier V."/>
            <person name="Miyauchi S."/>
            <person name="Poulain J."/>
            <person name="Riccioni C."/>
            <person name="Rubini A."/>
            <person name="Sitrit Y."/>
            <person name="Splivallo R."/>
            <person name="Traeger S."/>
            <person name="Wang M."/>
            <person name="Zifcakova L."/>
            <person name="Wipf D."/>
            <person name="Zambonelli A."/>
            <person name="Paolocci F."/>
            <person name="Nowrousian M."/>
            <person name="Ottonello S."/>
            <person name="Baldrian P."/>
            <person name="Spatafora J.W."/>
            <person name="Henrissat B."/>
            <person name="Nagy L.G."/>
            <person name="Aury J.M."/>
            <person name="Wincker P."/>
            <person name="Grigoriev I.V."/>
            <person name="Bonfante P."/>
            <person name="Martin F.M."/>
        </authorList>
    </citation>
    <scope>NUCLEOTIDE SEQUENCE [LARGE SCALE GENOMIC DNA]</scope>
    <source>
        <strain evidence="8 9">ATCC MYA-4762</strain>
    </source>
</reference>
<evidence type="ECO:0000313" key="8">
    <source>
        <dbReference type="EMBL" id="RPB19459.1"/>
    </source>
</evidence>
<name>A0A3N4LDA5_9PEZI</name>
<keyword evidence="4" id="KW-0677">Repeat</keyword>
<dbReference type="OrthoDB" id="45365at2759"/>
<dbReference type="InterPro" id="IPR006652">
    <property type="entry name" value="Kelch_1"/>
</dbReference>
<keyword evidence="5 6" id="KW-0175">Coiled coil</keyword>
<feature type="compositionally biased region" description="Polar residues" evidence="7">
    <location>
        <begin position="443"/>
        <end position="455"/>
    </location>
</feature>
<dbReference type="SMART" id="SM00612">
    <property type="entry name" value="Kelch"/>
    <property type="match status" value="2"/>
</dbReference>
<comment type="subcellular location">
    <subcellularLocation>
        <location evidence="1">Cytoplasm</location>
    </subcellularLocation>
</comment>
<dbReference type="PANTHER" id="PTHR23244">
    <property type="entry name" value="KELCH REPEAT DOMAIN"/>
    <property type="match status" value="1"/>
</dbReference>
<dbReference type="InParanoid" id="A0A3N4LDA5"/>
<evidence type="ECO:0008006" key="10">
    <source>
        <dbReference type="Google" id="ProtNLM"/>
    </source>
</evidence>
<dbReference type="Pfam" id="PF24681">
    <property type="entry name" value="Kelch_KLHDC2_KLHL20_DRC7"/>
    <property type="match status" value="1"/>
</dbReference>
<keyword evidence="2" id="KW-0880">Kelch repeat</keyword>
<feature type="coiled-coil region" evidence="6">
    <location>
        <begin position="1123"/>
        <end position="1165"/>
    </location>
</feature>
<feature type="region of interest" description="Disordered" evidence="7">
    <location>
        <begin position="833"/>
        <end position="853"/>
    </location>
</feature>
<feature type="compositionally biased region" description="Pro residues" evidence="7">
    <location>
        <begin position="604"/>
        <end position="616"/>
    </location>
</feature>
<proteinExistence type="predicted"/>
<evidence type="ECO:0000313" key="9">
    <source>
        <dbReference type="Proteomes" id="UP000267821"/>
    </source>
</evidence>
<evidence type="ECO:0000256" key="3">
    <source>
        <dbReference type="ARBA" id="ARBA00022490"/>
    </source>
</evidence>
<feature type="compositionally biased region" description="Low complexity" evidence="7">
    <location>
        <begin position="31"/>
        <end position="47"/>
    </location>
</feature>
<evidence type="ECO:0000256" key="2">
    <source>
        <dbReference type="ARBA" id="ARBA00022441"/>
    </source>
</evidence>
<dbReference type="PANTHER" id="PTHR23244:SF456">
    <property type="entry name" value="MULTIPLE EPIDERMAL GROWTH FACTOR-LIKE DOMAINS PROTEIN 8"/>
    <property type="match status" value="1"/>
</dbReference>
<protein>
    <recommendedName>
        <fullName evidence="10">Galactose oxidase</fullName>
    </recommendedName>
</protein>
<dbReference type="Gene3D" id="2.120.10.80">
    <property type="entry name" value="Kelch-type beta propeller"/>
    <property type="match status" value="1"/>
</dbReference>
<dbReference type="FunFam" id="2.120.10.80:FF:000049">
    <property type="entry name" value="Cell polarity protein (Tea1)"/>
    <property type="match status" value="1"/>
</dbReference>
<feature type="region of interest" description="Disordered" evidence="7">
    <location>
        <begin position="1"/>
        <end position="78"/>
    </location>
</feature>
<sequence>MAFLFGKKKSHVREGTPVSNISSNNGEKTPSSSLNNSLATLNSNEASPDINKHSALSQTPPVQQLQHSSPHANPATASLYPWSNRRLNLPTGQSPFPRYGHAANGDLWTIDSGPQFAAVPVNTQSDGPGPRVGHASLLVGNAFIVFGGDTKFDERDVLDETLYLLNTSTKHWSRVSPSAFRPCGRYGHTLNILGSKLFVFGGQVDEQYFNDMVAFDLNHLQSPGSKWELLGPGGADGSADVPAARTNHTIVTWNEKLYLFGGTNNETRFNDVWSFDPRTNTWTQLDCIGYIPSPREGHAAAMVGDVMYIFGGRDSEGLDLGDLAAFRISTKRWYTFQNMGPSPSPRSGHSMTTHNGKIYVLGGEPSTQIRPQDRAAVNEELQFAYILDTTKIRYPNDQNASVQQSATGPRGTARQPLGNGPPANNNDPRNGQRPRTAVPRESLMSSNNAAQNPLQSNNTSGGSANSAARSARAQYGQNVSGPMNSSQSQQPQRPNGITSPPPRVEQKPKENAAPTQARDVGPGGDRRGPAPVQQVRNVPSAASSPISASPMSVSVGTVASPLQERSRSRQANASIDNLPSQLAIQKPKQLEAQIQKLSEAQTAPPSPSTALAPPPVTSLQAPLENVTIDQATSPIEEVRSAISLKDLDDLKRVNAWYASELALARRAGYTLQSNNGLLDDRGVDLLQENDRPLLEAMITLKGELIKVQGSVDSQAALAAQKIAEVERQRDLAIGEAVYAKAKLSAMGGSTAATSSPATDKCDTLSIETERFHDMNRRLSAALAAQSELQSKLENVTADMDAERRGRQLADETAAAAQKRVSELDEFRNRAASEMESLRSQLLDTERESRDEASKSAEAVAEAQLLRLDKEELSARLKEALDNETDLRKSLEALEITTSMMNEKTAVLERQLADDKNAREELEKTATRLKNELEEKTVDLESTNRRLREVEEIAEKSLDEARSARAALSAGLKRVAERREINIVGSAADERVTLLQEQLQASKDLLTKSKGQADDAGERLAQAMQRIAGLEFQQSQSSKDAIALRRRMADTLDEVRRLKQDNADIKAKIKEKQLEIDASTTKYQALKTILDERSAIATIIDKRRSQIVPSPLSGTGTPDQVNRLREVEAQLEESMRTHREFKNTAEMQAQEVEKHFREKLEQLEADYHSAVHYVRASDRNE</sequence>
<dbReference type="InterPro" id="IPR015915">
    <property type="entry name" value="Kelch-typ_b-propeller"/>
</dbReference>
<feature type="compositionally biased region" description="Polar residues" evidence="7">
    <location>
        <begin position="17"/>
        <end position="30"/>
    </location>
</feature>
<feature type="region of interest" description="Disordered" evidence="7">
    <location>
        <begin position="395"/>
        <end position="580"/>
    </location>
</feature>
<gene>
    <name evidence="8" type="ORF">L211DRAFT_626697</name>
</gene>
<evidence type="ECO:0000256" key="6">
    <source>
        <dbReference type="SAM" id="Coils"/>
    </source>
</evidence>
<evidence type="ECO:0000256" key="4">
    <source>
        <dbReference type="ARBA" id="ARBA00022737"/>
    </source>
</evidence>
<organism evidence="8 9">
    <name type="scientific">Terfezia boudieri ATCC MYA-4762</name>
    <dbReference type="NCBI Taxonomy" id="1051890"/>
    <lineage>
        <taxon>Eukaryota</taxon>
        <taxon>Fungi</taxon>
        <taxon>Dikarya</taxon>
        <taxon>Ascomycota</taxon>
        <taxon>Pezizomycotina</taxon>
        <taxon>Pezizomycetes</taxon>
        <taxon>Pezizales</taxon>
        <taxon>Pezizaceae</taxon>
        <taxon>Terfezia</taxon>
    </lineage>
</organism>
<evidence type="ECO:0000256" key="5">
    <source>
        <dbReference type="ARBA" id="ARBA00023054"/>
    </source>
</evidence>
<feature type="coiled-coil region" evidence="6">
    <location>
        <begin position="1040"/>
        <end position="1074"/>
    </location>
</feature>
<dbReference type="AlphaFoldDB" id="A0A3N4LDA5"/>
<dbReference type="EMBL" id="ML121588">
    <property type="protein sequence ID" value="RPB19459.1"/>
    <property type="molecule type" value="Genomic_DNA"/>
</dbReference>
<feature type="compositionally biased region" description="Basic residues" evidence="7">
    <location>
        <begin position="1"/>
        <end position="11"/>
    </location>
</feature>
<feature type="compositionally biased region" description="Low complexity" evidence="7">
    <location>
        <begin position="456"/>
        <end position="473"/>
    </location>
</feature>
<dbReference type="GO" id="GO:0051285">
    <property type="term" value="C:cell cortex of cell tip"/>
    <property type="evidence" value="ECO:0007669"/>
    <property type="project" value="TreeGrafter"/>
</dbReference>
<dbReference type="Proteomes" id="UP000267821">
    <property type="component" value="Unassembled WGS sequence"/>
</dbReference>
<feature type="compositionally biased region" description="Polar residues" evidence="7">
    <location>
        <begin position="396"/>
        <end position="407"/>
    </location>
</feature>
<evidence type="ECO:0000256" key="7">
    <source>
        <dbReference type="SAM" id="MobiDB-lite"/>
    </source>
</evidence>
<feature type="compositionally biased region" description="Polar residues" evidence="7">
    <location>
        <begin position="54"/>
        <end position="71"/>
    </location>
</feature>
<dbReference type="STRING" id="1051890.A0A3N4LDA5"/>
<feature type="compositionally biased region" description="Basic and acidic residues" evidence="7">
    <location>
        <begin position="843"/>
        <end position="853"/>
    </location>
</feature>
<feature type="compositionally biased region" description="Polar residues" evidence="7">
    <location>
        <begin position="569"/>
        <end position="580"/>
    </location>
</feature>
<dbReference type="SUPFAM" id="SSF117281">
    <property type="entry name" value="Kelch motif"/>
    <property type="match status" value="1"/>
</dbReference>
<keyword evidence="9" id="KW-1185">Reference proteome</keyword>
<dbReference type="GO" id="GO:0061245">
    <property type="term" value="P:establishment or maintenance of bipolar cell polarity"/>
    <property type="evidence" value="ECO:0007669"/>
    <property type="project" value="TreeGrafter"/>
</dbReference>
<feature type="region of interest" description="Disordered" evidence="7">
    <location>
        <begin position="597"/>
        <end position="617"/>
    </location>
</feature>